<dbReference type="EMBL" id="CAEKKB010000001">
    <property type="protein sequence ID" value="CAB4295187.1"/>
    <property type="molecule type" value="Genomic_DNA"/>
</dbReference>
<dbReference type="AlphaFoldDB" id="A0A6J5W5L0"/>
<sequence length="293" mass="33957">MEVEDFEVHHEKDSLDFYVLLLTPHLLGSYEPSSPARFLVKFDYQVNHIYYDIRSSDDIGTRRETLVDQFQEKYEKTIEFEKPVLRKCGESYEFLSQVLSSFGITSSDENAGLHDQILDGIIKWGRKIRQEFFSDERPEVWGLYVHIGKDHAMYRCEECLKGKVRRKSTAASNYKGMVSIKRVLKKVIDDKLGSCVDVKEEGTKRKGRRITGSDNVKEEGRERKTRGISVVDDVEEEEGTTNRKRRRSVVSDNVKEEGTKRKSRRSSGSESESCSVCMEMTKKKSRLVVPWFL</sequence>
<gene>
    <name evidence="2" type="ORF">ORAREDHAP_LOCUS6496</name>
</gene>
<reference evidence="3" key="1">
    <citation type="journal article" date="2020" name="Genome Biol.">
        <title>Gamete binning: chromosome-level and haplotype-resolved genome assembly enabled by high-throughput single-cell sequencing of gamete genomes.</title>
        <authorList>
            <person name="Campoy J.A."/>
            <person name="Sun H."/>
            <person name="Goel M."/>
            <person name="Jiao W.-B."/>
            <person name="Folz-Donahue K."/>
            <person name="Wang N."/>
            <person name="Rubio M."/>
            <person name="Liu C."/>
            <person name="Kukat C."/>
            <person name="Ruiz D."/>
            <person name="Huettel B."/>
            <person name="Schneeberger K."/>
        </authorList>
    </citation>
    <scope>NUCLEOTIDE SEQUENCE [LARGE SCALE GENOMIC DNA]</scope>
    <source>
        <strain evidence="3">cv. Rojo Pasion</strain>
    </source>
</reference>
<evidence type="ECO:0000313" key="3">
    <source>
        <dbReference type="Proteomes" id="UP000507245"/>
    </source>
</evidence>
<protein>
    <submittedName>
        <fullName evidence="2">Uncharacterized protein</fullName>
    </submittedName>
</protein>
<keyword evidence="3" id="KW-1185">Reference proteome</keyword>
<accession>A0A6J5W5L0</accession>
<name>A0A6J5W5L0_PRUAR</name>
<organism evidence="2 3">
    <name type="scientific">Prunus armeniaca</name>
    <name type="common">Apricot</name>
    <name type="synonym">Armeniaca vulgaris</name>
    <dbReference type="NCBI Taxonomy" id="36596"/>
    <lineage>
        <taxon>Eukaryota</taxon>
        <taxon>Viridiplantae</taxon>
        <taxon>Streptophyta</taxon>
        <taxon>Embryophyta</taxon>
        <taxon>Tracheophyta</taxon>
        <taxon>Spermatophyta</taxon>
        <taxon>Magnoliopsida</taxon>
        <taxon>eudicotyledons</taxon>
        <taxon>Gunneridae</taxon>
        <taxon>Pentapetalae</taxon>
        <taxon>rosids</taxon>
        <taxon>fabids</taxon>
        <taxon>Rosales</taxon>
        <taxon>Rosaceae</taxon>
        <taxon>Amygdaloideae</taxon>
        <taxon>Amygdaleae</taxon>
        <taxon>Prunus</taxon>
    </lineage>
</organism>
<feature type="region of interest" description="Disordered" evidence="1">
    <location>
        <begin position="203"/>
        <end position="275"/>
    </location>
</feature>
<evidence type="ECO:0000313" key="2">
    <source>
        <dbReference type="EMBL" id="CAB4295187.1"/>
    </source>
</evidence>
<dbReference type="OrthoDB" id="1174637at2759"/>
<evidence type="ECO:0000256" key="1">
    <source>
        <dbReference type="SAM" id="MobiDB-lite"/>
    </source>
</evidence>
<proteinExistence type="predicted"/>
<dbReference type="Proteomes" id="UP000507245">
    <property type="component" value="Unassembled WGS sequence"/>
</dbReference>